<keyword evidence="3" id="KW-0732">Signal</keyword>
<feature type="compositionally biased region" description="Low complexity" evidence="1">
    <location>
        <begin position="326"/>
        <end position="344"/>
    </location>
</feature>
<feature type="chain" id="PRO_5040471589" description="Transmembrane protein" evidence="3">
    <location>
        <begin position="24"/>
        <end position="367"/>
    </location>
</feature>
<proteinExistence type="predicted"/>
<evidence type="ECO:0000256" key="2">
    <source>
        <dbReference type="SAM" id="Phobius"/>
    </source>
</evidence>
<evidence type="ECO:0000313" key="4">
    <source>
        <dbReference type="EMBL" id="KAF9507615.1"/>
    </source>
</evidence>
<protein>
    <recommendedName>
        <fullName evidence="6">Transmembrane protein</fullName>
    </recommendedName>
</protein>
<evidence type="ECO:0000313" key="5">
    <source>
        <dbReference type="Proteomes" id="UP000886523"/>
    </source>
</evidence>
<feature type="transmembrane region" description="Helical" evidence="2">
    <location>
        <begin position="235"/>
        <end position="260"/>
    </location>
</feature>
<keyword evidence="2" id="KW-0472">Membrane</keyword>
<dbReference type="EMBL" id="MU129076">
    <property type="protein sequence ID" value="KAF9507615.1"/>
    <property type="molecule type" value="Genomic_DNA"/>
</dbReference>
<evidence type="ECO:0000256" key="3">
    <source>
        <dbReference type="SAM" id="SignalP"/>
    </source>
</evidence>
<evidence type="ECO:0000256" key="1">
    <source>
        <dbReference type="SAM" id="MobiDB-lite"/>
    </source>
</evidence>
<accession>A0A9P6ALR0</accession>
<feature type="signal peptide" evidence="3">
    <location>
        <begin position="1"/>
        <end position="23"/>
    </location>
</feature>
<keyword evidence="5" id="KW-1185">Reference proteome</keyword>
<dbReference type="Proteomes" id="UP000886523">
    <property type="component" value="Unassembled WGS sequence"/>
</dbReference>
<reference evidence="4" key="1">
    <citation type="journal article" date="2020" name="Nat. Commun.">
        <title>Large-scale genome sequencing of mycorrhizal fungi provides insights into the early evolution of symbiotic traits.</title>
        <authorList>
            <person name="Miyauchi S."/>
            <person name="Kiss E."/>
            <person name="Kuo A."/>
            <person name="Drula E."/>
            <person name="Kohler A."/>
            <person name="Sanchez-Garcia M."/>
            <person name="Morin E."/>
            <person name="Andreopoulos B."/>
            <person name="Barry K.W."/>
            <person name="Bonito G."/>
            <person name="Buee M."/>
            <person name="Carver A."/>
            <person name="Chen C."/>
            <person name="Cichocki N."/>
            <person name="Clum A."/>
            <person name="Culley D."/>
            <person name="Crous P.W."/>
            <person name="Fauchery L."/>
            <person name="Girlanda M."/>
            <person name="Hayes R.D."/>
            <person name="Keri Z."/>
            <person name="LaButti K."/>
            <person name="Lipzen A."/>
            <person name="Lombard V."/>
            <person name="Magnuson J."/>
            <person name="Maillard F."/>
            <person name="Murat C."/>
            <person name="Nolan M."/>
            <person name="Ohm R.A."/>
            <person name="Pangilinan J."/>
            <person name="Pereira M.F."/>
            <person name="Perotto S."/>
            <person name="Peter M."/>
            <person name="Pfister S."/>
            <person name="Riley R."/>
            <person name="Sitrit Y."/>
            <person name="Stielow J.B."/>
            <person name="Szollosi G."/>
            <person name="Zifcakova L."/>
            <person name="Stursova M."/>
            <person name="Spatafora J.W."/>
            <person name="Tedersoo L."/>
            <person name="Vaario L.M."/>
            <person name="Yamada A."/>
            <person name="Yan M."/>
            <person name="Wang P."/>
            <person name="Xu J."/>
            <person name="Bruns T."/>
            <person name="Baldrian P."/>
            <person name="Vilgalys R."/>
            <person name="Dunand C."/>
            <person name="Henrissat B."/>
            <person name="Grigoriev I.V."/>
            <person name="Hibbett D."/>
            <person name="Nagy L.G."/>
            <person name="Martin F.M."/>
        </authorList>
    </citation>
    <scope>NUCLEOTIDE SEQUENCE</scope>
    <source>
        <strain evidence="4">UP504</strain>
    </source>
</reference>
<sequence length="367" mass="38343">MISIIVPVGVLIAQLLTAPPVQAQTSNSENSLGQNPCLQAAWLQAECNDGSFRVDTIPPTYHYIGPTSDNTTENACICTTVVYNLMAACGACQNLTYITLVCIIMLESLMLRRVVCNPSWTSWSFYCIDYRSVAEGTYNVTIPYGTSIPAWAYDLPSNHNDTFNIPAAKNIGDSPERTGSILSPTATSTYSLSDSLSYSLPYSISDSLLTGFPFDTTLSSSPTQSQGGGGSSSNVGAIAGGVAGGVVGLGLIALVGFLLLRKRSAQPPPKILPSQNSDGVLISPTSPGFSGANGGGGTTLNGSGPEMLVADNRPMSFPSVYDPNDPSTYPTTPIPSPSQTTGPSHPSFPTPPLERDPAGKYSGVPEL</sequence>
<keyword evidence="2" id="KW-0812">Transmembrane</keyword>
<organism evidence="4 5">
    <name type="scientific">Hydnum rufescens UP504</name>
    <dbReference type="NCBI Taxonomy" id="1448309"/>
    <lineage>
        <taxon>Eukaryota</taxon>
        <taxon>Fungi</taxon>
        <taxon>Dikarya</taxon>
        <taxon>Basidiomycota</taxon>
        <taxon>Agaricomycotina</taxon>
        <taxon>Agaricomycetes</taxon>
        <taxon>Cantharellales</taxon>
        <taxon>Hydnaceae</taxon>
        <taxon>Hydnum</taxon>
    </lineage>
</organism>
<keyword evidence="2" id="KW-1133">Transmembrane helix</keyword>
<comment type="caution">
    <text evidence="4">The sequence shown here is derived from an EMBL/GenBank/DDBJ whole genome shotgun (WGS) entry which is preliminary data.</text>
</comment>
<dbReference type="OrthoDB" id="2797809at2759"/>
<dbReference type="AlphaFoldDB" id="A0A9P6ALR0"/>
<evidence type="ECO:0008006" key="6">
    <source>
        <dbReference type="Google" id="ProtNLM"/>
    </source>
</evidence>
<feature type="region of interest" description="Disordered" evidence="1">
    <location>
        <begin position="267"/>
        <end position="367"/>
    </location>
</feature>
<name>A0A9P6ALR0_9AGAM</name>
<gene>
    <name evidence="4" type="ORF">BS47DRAFT_288079</name>
</gene>